<dbReference type="RefSeq" id="WP_153585338.1">
    <property type="nucleotide sequence ID" value="NZ_WJBU01000010.1"/>
</dbReference>
<dbReference type="InterPro" id="IPR021074">
    <property type="entry name" value="Formate_DH_dsu"/>
</dbReference>
<dbReference type="EMBL" id="WJBU01000010">
    <property type="protein sequence ID" value="MRD48037.1"/>
    <property type="molecule type" value="Genomic_DNA"/>
</dbReference>
<evidence type="ECO:0000313" key="2">
    <source>
        <dbReference type="Proteomes" id="UP000487350"/>
    </source>
</evidence>
<dbReference type="Proteomes" id="UP000487350">
    <property type="component" value="Unassembled WGS sequence"/>
</dbReference>
<evidence type="ECO:0000313" key="1">
    <source>
        <dbReference type="EMBL" id="MRD48037.1"/>
    </source>
</evidence>
<sequence>MDSDNLVRMANRIGDFFEAMPDREEALEGIATHLKKFWDPRMRRQFLEMVDANAGANAPGLKDIVRVAVERHRALLA</sequence>
<organism evidence="1 2">
    <name type="scientific">Caenimonas koreensis DSM 17982</name>
    <dbReference type="NCBI Taxonomy" id="1121255"/>
    <lineage>
        <taxon>Bacteria</taxon>
        <taxon>Pseudomonadati</taxon>
        <taxon>Pseudomonadota</taxon>
        <taxon>Betaproteobacteria</taxon>
        <taxon>Burkholderiales</taxon>
        <taxon>Comamonadaceae</taxon>
        <taxon>Caenimonas</taxon>
    </lineage>
</organism>
<gene>
    <name evidence="1" type="ORF">GHT07_12155</name>
</gene>
<dbReference type="OrthoDB" id="8527650at2"/>
<reference evidence="1 2" key="1">
    <citation type="submission" date="2019-11" db="EMBL/GenBank/DDBJ databases">
        <title>Caenimonas koreensis gen. nov., sp. nov., isolated from activated sludge.</title>
        <authorList>
            <person name="Seung H.R."/>
        </authorList>
    </citation>
    <scope>NUCLEOTIDE SEQUENCE [LARGE SCALE GENOMIC DNA]</scope>
    <source>
        <strain evidence="1 2">EMB320</strain>
    </source>
</reference>
<dbReference type="Pfam" id="PF11390">
    <property type="entry name" value="FdsD"/>
    <property type="match status" value="1"/>
</dbReference>
<name>A0A844B989_9BURK</name>
<dbReference type="AlphaFoldDB" id="A0A844B989"/>
<protein>
    <submittedName>
        <fullName evidence="1">Formate dehydrogenase</fullName>
    </submittedName>
</protein>
<comment type="caution">
    <text evidence="1">The sequence shown here is derived from an EMBL/GenBank/DDBJ whole genome shotgun (WGS) entry which is preliminary data.</text>
</comment>
<keyword evidence="2" id="KW-1185">Reference proteome</keyword>
<proteinExistence type="predicted"/>
<accession>A0A844B989</accession>